<dbReference type="EMBL" id="JAACNH010000002">
    <property type="protein sequence ID" value="KAG8452774.1"/>
    <property type="molecule type" value="Genomic_DNA"/>
</dbReference>
<reference evidence="1" key="1">
    <citation type="thesis" date="2020" institute="ProQuest LLC" country="789 East Eisenhower Parkway, Ann Arbor, MI, USA">
        <title>Comparative Genomics and Chromosome Evolution.</title>
        <authorList>
            <person name="Mudd A.B."/>
        </authorList>
    </citation>
    <scope>NUCLEOTIDE SEQUENCE</scope>
    <source>
        <strain evidence="1">Female2</strain>
        <tissue evidence="1">Blood</tissue>
    </source>
</reference>
<protein>
    <submittedName>
        <fullName evidence="1">Uncharacterized protein</fullName>
    </submittedName>
</protein>
<proteinExistence type="predicted"/>
<dbReference type="Proteomes" id="UP000812440">
    <property type="component" value="Chromosome 2"/>
</dbReference>
<keyword evidence="2" id="KW-1185">Reference proteome</keyword>
<comment type="caution">
    <text evidence="1">The sequence shown here is derived from an EMBL/GenBank/DDBJ whole genome shotgun (WGS) entry which is preliminary data.</text>
</comment>
<dbReference type="OrthoDB" id="9906312at2759"/>
<sequence length="70" mass="7937">MENTESKGDSETIKQLQQELDTLKQVHSSIKALHHMTVTLHKTLQSVVQNNNELKGLNEGWQIFFGQSST</sequence>
<gene>
    <name evidence="1" type="ORF">GDO86_004533</name>
</gene>
<organism evidence="1 2">
    <name type="scientific">Hymenochirus boettgeri</name>
    <name type="common">Congo dwarf clawed frog</name>
    <dbReference type="NCBI Taxonomy" id="247094"/>
    <lineage>
        <taxon>Eukaryota</taxon>
        <taxon>Metazoa</taxon>
        <taxon>Chordata</taxon>
        <taxon>Craniata</taxon>
        <taxon>Vertebrata</taxon>
        <taxon>Euteleostomi</taxon>
        <taxon>Amphibia</taxon>
        <taxon>Batrachia</taxon>
        <taxon>Anura</taxon>
        <taxon>Pipoidea</taxon>
        <taxon>Pipidae</taxon>
        <taxon>Pipinae</taxon>
        <taxon>Hymenochirus</taxon>
    </lineage>
</organism>
<name>A0A8T2KA90_9PIPI</name>
<dbReference type="AlphaFoldDB" id="A0A8T2KA90"/>
<evidence type="ECO:0000313" key="2">
    <source>
        <dbReference type="Proteomes" id="UP000812440"/>
    </source>
</evidence>
<evidence type="ECO:0000313" key="1">
    <source>
        <dbReference type="EMBL" id="KAG8452774.1"/>
    </source>
</evidence>
<accession>A0A8T2KA90</accession>